<sequence length="235" mass="26231">MSSIADTIRKLHNELPPEVTLVAVSKFHPLSSVIEAYDAGQKVFGESRPQEFSSKILALQESAAAAGKPDMYSDIRWHFIGHLQTNKLKMVLPYVSMVESVDSLHLLQAIDRWGSGNGKITDVLLEYHIASEDTKQGLSAEEIKEILFSDVRYGNVRIRGLMGMATFTDNESVIREDFSRLVTLRDWLLPEAGRHPNLHDGFGLLSFGMTHDYKIAVSMGADIVRIGTLIFGERN</sequence>
<dbReference type="PANTHER" id="PTHR10146:SF14">
    <property type="entry name" value="PYRIDOXAL PHOSPHATE HOMEOSTASIS PROTEIN"/>
    <property type="match status" value="1"/>
</dbReference>
<reference evidence="5" key="1">
    <citation type="submission" date="2020-10" db="EMBL/GenBank/DDBJ databases">
        <authorList>
            <person name="Gilroy R."/>
        </authorList>
    </citation>
    <scope>NUCLEOTIDE SEQUENCE</scope>
    <source>
        <strain evidence="5">B1-15692</strain>
    </source>
</reference>
<feature type="non-terminal residue" evidence="5">
    <location>
        <position position="235"/>
    </location>
</feature>
<evidence type="ECO:0000259" key="4">
    <source>
        <dbReference type="Pfam" id="PF01168"/>
    </source>
</evidence>
<keyword evidence="1 2" id="KW-0663">Pyridoxal phosphate</keyword>
<dbReference type="HAMAP" id="MF_02087">
    <property type="entry name" value="PLP_homeostasis"/>
    <property type="match status" value="1"/>
</dbReference>
<evidence type="ECO:0000313" key="6">
    <source>
        <dbReference type="Proteomes" id="UP000823660"/>
    </source>
</evidence>
<dbReference type="Proteomes" id="UP000823660">
    <property type="component" value="Unassembled WGS sequence"/>
</dbReference>
<evidence type="ECO:0000313" key="5">
    <source>
        <dbReference type="EMBL" id="MBO8466853.1"/>
    </source>
</evidence>
<dbReference type="InterPro" id="IPR029066">
    <property type="entry name" value="PLP-binding_barrel"/>
</dbReference>
<accession>A0A9D9I6K2</accession>
<comment type="caution">
    <text evidence="5">The sequence shown here is derived from an EMBL/GenBank/DDBJ whole genome shotgun (WGS) entry which is preliminary data.</text>
</comment>
<dbReference type="InterPro" id="IPR011078">
    <property type="entry name" value="PyrdxlP_homeostasis"/>
</dbReference>
<evidence type="ECO:0000256" key="1">
    <source>
        <dbReference type="ARBA" id="ARBA00022898"/>
    </source>
</evidence>
<dbReference type="Gene3D" id="3.20.20.10">
    <property type="entry name" value="Alanine racemase"/>
    <property type="match status" value="1"/>
</dbReference>
<comment type="cofactor">
    <cofactor evidence="2">
        <name>pyridoxal 5'-phosphate</name>
        <dbReference type="ChEBI" id="CHEBI:597326"/>
    </cofactor>
</comment>
<dbReference type="InterPro" id="IPR001608">
    <property type="entry name" value="Ala_racemase_N"/>
</dbReference>
<dbReference type="SUPFAM" id="SSF51419">
    <property type="entry name" value="PLP-binding barrel"/>
    <property type="match status" value="1"/>
</dbReference>
<feature type="modified residue" description="N6-(pyridoxal phosphate)lysine" evidence="2">
    <location>
        <position position="26"/>
    </location>
</feature>
<proteinExistence type="inferred from homology"/>
<dbReference type="AlphaFoldDB" id="A0A9D9I6K2"/>
<dbReference type="GO" id="GO:0030170">
    <property type="term" value="F:pyridoxal phosphate binding"/>
    <property type="evidence" value="ECO:0007669"/>
    <property type="project" value="InterPro"/>
</dbReference>
<comment type="similarity">
    <text evidence="3">Belongs to the pyridoxal phosphate-binding protein YggS/PROSC family.</text>
</comment>
<gene>
    <name evidence="5" type="ORF">IAB99_03720</name>
</gene>
<protein>
    <submittedName>
        <fullName evidence="5">YggS family pyridoxal phosphate-dependent enzyme</fullName>
    </submittedName>
</protein>
<evidence type="ECO:0000256" key="2">
    <source>
        <dbReference type="PIRSR" id="PIRSR004848-1"/>
    </source>
</evidence>
<organism evidence="5 6">
    <name type="scientific">Candidatus Cryptobacteroides faecipullorum</name>
    <dbReference type="NCBI Taxonomy" id="2840764"/>
    <lineage>
        <taxon>Bacteria</taxon>
        <taxon>Pseudomonadati</taxon>
        <taxon>Bacteroidota</taxon>
        <taxon>Bacteroidia</taxon>
        <taxon>Bacteroidales</taxon>
        <taxon>Candidatus Cryptobacteroides</taxon>
    </lineage>
</organism>
<dbReference type="NCBIfam" id="TIGR00044">
    <property type="entry name" value="YggS family pyridoxal phosphate-dependent enzyme"/>
    <property type="match status" value="1"/>
</dbReference>
<feature type="domain" description="Alanine racemase N-terminal" evidence="4">
    <location>
        <begin position="3"/>
        <end position="234"/>
    </location>
</feature>
<evidence type="ECO:0000256" key="3">
    <source>
        <dbReference type="RuleBase" id="RU004514"/>
    </source>
</evidence>
<dbReference type="PANTHER" id="PTHR10146">
    <property type="entry name" value="PROLINE SYNTHETASE CO-TRANSCRIBED BACTERIAL HOMOLOG PROTEIN"/>
    <property type="match status" value="1"/>
</dbReference>
<dbReference type="PROSITE" id="PS01211">
    <property type="entry name" value="UPF0001"/>
    <property type="match status" value="1"/>
</dbReference>
<dbReference type="CDD" id="cd00635">
    <property type="entry name" value="PLPDE_III_YBL036c_like"/>
    <property type="match status" value="1"/>
</dbReference>
<dbReference type="EMBL" id="JADIMH010000017">
    <property type="protein sequence ID" value="MBO8466853.1"/>
    <property type="molecule type" value="Genomic_DNA"/>
</dbReference>
<reference evidence="5" key="2">
    <citation type="journal article" date="2021" name="PeerJ">
        <title>Extensive microbial diversity within the chicken gut microbiome revealed by metagenomics and culture.</title>
        <authorList>
            <person name="Gilroy R."/>
            <person name="Ravi A."/>
            <person name="Getino M."/>
            <person name="Pursley I."/>
            <person name="Horton D.L."/>
            <person name="Alikhan N.F."/>
            <person name="Baker D."/>
            <person name="Gharbi K."/>
            <person name="Hall N."/>
            <person name="Watson M."/>
            <person name="Adriaenssens E.M."/>
            <person name="Foster-Nyarko E."/>
            <person name="Jarju S."/>
            <person name="Secka A."/>
            <person name="Antonio M."/>
            <person name="Oren A."/>
            <person name="Chaudhuri R.R."/>
            <person name="La Ragione R."/>
            <person name="Hildebrand F."/>
            <person name="Pallen M.J."/>
        </authorList>
    </citation>
    <scope>NUCLEOTIDE SEQUENCE</scope>
    <source>
        <strain evidence="5">B1-15692</strain>
    </source>
</reference>
<dbReference type="PIRSF" id="PIRSF004848">
    <property type="entry name" value="YBL036c_PLPDEIII"/>
    <property type="match status" value="1"/>
</dbReference>
<name>A0A9D9I6K2_9BACT</name>
<dbReference type="Pfam" id="PF01168">
    <property type="entry name" value="Ala_racemase_N"/>
    <property type="match status" value="1"/>
</dbReference>